<feature type="compositionally biased region" description="Basic residues" evidence="1">
    <location>
        <begin position="832"/>
        <end position="859"/>
    </location>
</feature>
<feature type="compositionally biased region" description="Basic residues" evidence="1">
    <location>
        <begin position="1023"/>
        <end position="1038"/>
    </location>
</feature>
<feature type="compositionally biased region" description="Polar residues" evidence="1">
    <location>
        <begin position="621"/>
        <end position="650"/>
    </location>
</feature>
<dbReference type="PROSITE" id="PS00108">
    <property type="entry name" value="PROTEIN_KINASE_ST"/>
    <property type="match status" value="1"/>
</dbReference>
<dbReference type="SMART" id="SM00220">
    <property type="entry name" value="S_TKc"/>
    <property type="match status" value="1"/>
</dbReference>
<organism evidence="3">
    <name type="scientific">Cacopsylla melanoneura</name>
    <dbReference type="NCBI Taxonomy" id="428564"/>
    <lineage>
        <taxon>Eukaryota</taxon>
        <taxon>Metazoa</taxon>
        <taxon>Ecdysozoa</taxon>
        <taxon>Arthropoda</taxon>
        <taxon>Hexapoda</taxon>
        <taxon>Insecta</taxon>
        <taxon>Pterygota</taxon>
        <taxon>Neoptera</taxon>
        <taxon>Paraneoptera</taxon>
        <taxon>Hemiptera</taxon>
        <taxon>Sternorrhyncha</taxon>
        <taxon>Psylloidea</taxon>
        <taxon>Psyllidae</taxon>
        <taxon>Psyllinae</taxon>
        <taxon>Cacopsylla</taxon>
    </lineage>
</organism>
<dbReference type="PROSITE" id="PS50011">
    <property type="entry name" value="PROTEIN_KINASE_DOM"/>
    <property type="match status" value="1"/>
</dbReference>
<feature type="compositionally biased region" description="Acidic residues" evidence="1">
    <location>
        <begin position="987"/>
        <end position="998"/>
    </location>
</feature>
<dbReference type="PANTHER" id="PTHR47907">
    <property type="entry name" value="PROTEIN KINASE DOMAIN-CONTAINING PROTEIN"/>
    <property type="match status" value="1"/>
</dbReference>
<feature type="region of interest" description="Disordered" evidence="1">
    <location>
        <begin position="330"/>
        <end position="483"/>
    </location>
</feature>
<feature type="region of interest" description="Disordered" evidence="1">
    <location>
        <begin position="1"/>
        <end position="20"/>
    </location>
</feature>
<feature type="compositionally biased region" description="Low complexity" evidence="1">
    <location>
        <begin position="1119"/>
        <end position="1131"/>
    </location>
</feature>
<feature type="region of interest" description="Disordered" evidence="1">
    <location>
        <begin position="1073"/>
        <end position="1131"/>
    </location>
</feature>
<evidence type="ECO:0000313" key="3">
    <source>
        <dbReference type="EMBL" id="CAG6690190.1"/>
    </source>
</evidence>
<dbReference type="EMBL" id="HBUF01347023">
    <property type="protein sequence ID" value="CAG6710379.1"/>
    <property type="molecule type" value="Transcribed_RNA"/>
</dbReference>
<dbReference type="InterPro" id="IPR011009">
    <property type="entry name" value="Kinase-like_dom_sf"/>
</dbReference>
<feature type="compositionally biased region" description="Basic and acidic residues" evidence="1">
    <location>
        <begin position="1098"/>
        <end position="1108"/>
    </location>
</feature>
<dbReference type="GO" id="GO:0004672">
    <property type="term" value="F:protein kinase activity"/>
    <property type="evidence" value="ECO:0007669"/>
    <property type="project" value="InterPro"/>
</dbReference>
<dbReference type="EMBL" id="HBUF01296277">
    <property type="protein sequence ID" value="CAG6690188.1"/>
    <property type="molecule type" value="Transcribed_RNA"/>
</dbReference>
<dbReference type="EMBL" id="HBUF01296275">
    <property type="protein sequence ID" value="CAG6690185.1"/>
    <property type="molecule type" value="Transcribed_RNA"/>
</dbReference>
<feature type="region of interest" description="Disordered" evidence="1">
    <location>
        <begin position="1483"/>
        <end position="1510"/>
    </location>
</feature>
<dbReference type="Gene3D" id="1.10.510.10">
    <property type="entry name" value="Transferase(Phosphotransferase) domain 1"/>
    <property type="match status" value="1"/>
</dbReference>
<dbReference type="EMBL" id="HBUF01296276">
    <property type="protein sequence ID" value="CAG6690187.1"/>
    <property type="molecule type" value="Transcribed_RNA"/>
</dbReference>
<feature type="region of interest" description="Disordered" evidence="1">
    <location>
        <begin position="980"/>
        <end position="1057"/>
    </location>
</feature>
<dbReference type="Pfam" id="PF00069">
    <property type="entry name" value="Pkinase"/>
    <property type="match status" value="1"/>
</dbReference>
<sequence length="1510" mass="162481">MNKLKLFSKNEKKSDSAPNREPNTFVGKTFVVGRTSVVVEDVLAEGGFAVVFLVRSAKEKYALKRLFVNNDHDLNIAKREIQIASTLNGHKNIIGYIDSSIIKQGNGVHELLLLMPYCKTHVLSMMNARLQSGFTEPEILQIMCDVCEAVSRLHHCQTPIIHRDLKVENILVNDSGHYVLCDFGSATGKILNPQTLGVVAVEEEINKYTTLSYRAPEMIDLYCGKPITTKADIWALGCLLFKLCFFSLPFGESTLAIQSAQLSIPDESKYSNKVHALIRYMLEVDPDKRPDIYQVSYITFTIAGKECSVQNLHKSPTPVIDSLPIPPFESDLLKRPPATPSKPSPSAHPSSGASMKPPATVEVTSVTPRQRPKPSASVGSLPAPIGSPSPSLSKRNIPLGASHSPNNVVAPTGGGFAFPPPNQQSTSSNVTFPPPPVPLSTANQSAPFPPPIPNSTSNPNVSFPPPPPASVGSLSNETPSAEVVTPGVAEALFLSSAFPDPFREEPSGGGGGGEPSSFPPSSRLQESMSQCLPPPSSQATTPESPVSGGAPHHHRRNVSDTSAFNKIFADETSQFLAPYETSVKRSEPCSPPNTGDPSLYTNSVADASLYISPAGPHESYPNINMNHQPPSTQGGEVTTRSLSTEVNNWNPFEDAAPFSQLSEDQFFGAEFDKIQRDVVPPTGSSLQSETVPDGDSSLPPATSDPNPSPDPFSCAPFSVPPGFSRQSSKDKKCSSSDVVGLISSSLHHPSHTDKWKYFHRAKPDMNGGDEALIQPSESGEGELDGDENLLASSPPFVKAPLEDRSKYEKLQANRFEISSDDSGDELGGHPKELRKKKKSGPISTSKKKLTERVKRKPLKHLPSGGAGSHSTGGFSSEHNVDEAGQSDADSIGSASDLRAREEEEEEESGGEGRKRREEKKKAEEIGGETLTMNDSVLTCGSSAYHAECESMARDEVMRQPTVATVFEQVEPDLLFVGHSYGDRPLLQDDELDEGEEDPSSPPLLIDIDTPDSDVFALAPFPKPKVKKNPNGRSKKSHKLNTPQGIIPPPKSPSPPLLVAITPEQREFPQFKNEENSLNSHEAREEQLLDLDTNSSEDFDPRGGTKEKIPVVSNRGQNNTTTSHVSGHSSHAIAHSGHTIAHSNHEIAQSGAPTSLEWKQEPHQPDKEQNWFQSSANPFDRESNSNILPAVPVTSGIPSLGINTIGLNATQGINMRLNATQANSQQGVSQSLSTTEGITTSQGIINTPSLQNVGLTTGFQFSAPVLPSKDIFGAVPFSQVASCDRFDSIDYPSNDFTSVATNDYSNIATHHPVSIATHHPVSIATHHPIEYPVTIATHAAYPAHAQTVTLDSYGAQQRVINKSSSIGYSSITNTTATSFPSYTTGAGADRRSSEPVHSISKPLTSKPVASIETGSPIPSDITRYSSQDKSYQDVISDTTDSDPSIKVKQSGKPKSKLAVSIPKKSSKKLRAAHAAAGFANLSFEDFPSDDESSFIQTESSKKCKRKANPFS</sequence>
<accession>A0A8D8TKI1</accession>
<keyword evidence="3" id="KW-0808">Transferase</keyword>
<dbReference type="EMBL" id="HBUF01097367">
    <property type="protein sequence ID" value="CAG6637233.1"/>
    <property type="molecule type" value="Transcribed_RNA"/>
</dbReference>
<feature type="compositionally biased region" description="Polar residues" evidence="1">
    <location>
        <begin position="868"/>
        <end position="877"/>
    </location>
</feature>
<feature type="domain" description="Protein kinase" evidence="2">
    <location>
        <begin position="37"/>
        <end position="300"/>
    </location>
</feature>
<feature type="region of interest" description="Disordered" evidence="1">
    <location>
        <begin position="1378"/>
        <end position="1463"/>
    </location>
</feature>
<feature type="compositionally biased region" description="Basic residues" evidence="1">
    <location>
        <begin position="1501"/>
        <end position="1510"/>
    </location>
</feature>
<evidence type="ECO:0000256" key="1">
    <source>
        <dbReference type="SAM" id="MobiDB-lite"/>
    </source>
</evidence>
<feature type="region of interest" description="Disordered" evidence="1">
    <location>
        <begin position="672"/>
        <end position="736"/>
    </location>
</feature>
<feature type="compositionally biased region" description="Basic and acidic residues" evidence="1">
    <location>
        <begin position="910"/>
        <end position="924"/>
    </location>
</feature>
<feature type="compositionally biased region" description="Polar residues" evidence="1">
    <location>
        <begin position="1421"/>
        <end position="1441"/>
    </location>
</feature>
<dbReference type="EMBL" id="HBUF01296278">
    <property type="protein sequence ID" value="CAG6690190.1"/>
    <property type="molecule type" value="Transcribed_RNA"/>
</dbReference>
<dbReference type="EMBL" id="HBUF01347024">
    <property type="protein sequence ID" value="CAG6710381.1"/>
    <property type="molecule type" value="Transcribed_RNA"/>
</dbReference>
<name>A0A8D8TKI1_9HEMI</name>
<feature type="compositionally biased region" description="Polar residues" evidence="1">
    <location>
        <begin position="592"/>
        <end position="605"/>
    </location>
</feature>
<feature type="compositionally biased region" description="Low complexity" evidence="1">
    <location>
        <begin position="344"/>
        <end position="354"/>
    </location>
</feature>
<proteinExistence type="predicted"/>
<dbReference type="PANTHER" id="PTHR47907:SF4">
    <property type="entry name" value="BMP-2-INDUCIBLE PROTEIN KINASE ISOFORM X1"/>
    <property type="match status" value="1"/>
</dbReference>
<protein>
    <submittedName>
        <fullName evidence="3">AP2-associated protein kinase 1</fullName>
    </submittedName>
</protein>
<feature type="region of interest" description="Disordered" evidence="1">
    <location>
        <begin position="579"/>
        <end position="655"/>
    </location>
</feature>
<dbReference type="EMBL" id="HBUF01296273">
    <property type="protein sequence ID" value="CAG6690181.1"/>
    <property type="molecule type" value="Transcribed_RNA"/>
</dbReference>
<dbReference type="InterPro" id="IPR008271">
    <property type="entry name" value="Ser/Thr_kinase_AS"/>
</dbReference>
<reference evidence="3" key="1">
    <citation type="submission" date="2021-05" db="EMBL/GenBank/DDBJ databases">
        <authorList>
            <person name="Alioto T."/>
            <person name="Alioto T."/>
            <person name="Gomez Garrido J."/>
        </authorList>
    </citation>
    <scope>NUCLEOTIDE SEQUENCE</scope>
</reference>
<feature type="region of interest" description="Disordered" evidence="1">
    <location>
        <begin position="495"/>
        <end position="565"/>
    </location>
</feature>
<feature type="compositionally biased region" description="Basic and acidic residues" evidence="1">
    <location>
        <begin position="800"/>
        <end position="811"/>
    </location>
</feature>
<dbReference type="SUPFAM" id="SSF56112">
    <property type="entry name" value="Protein kinase-like (PK-like)"/>
    <property type="match status" value="1"/>
</dbReference>
<dbReference type="GO" id="GO:0005524">
    <property type="term" value="F:ATP binding"/>
    <property type="evidence" value="ECO:0007669"/>
    <property type="project" value="InterPro"/>
</dbReference>
<dbReference type="InterPro" id="IPR051744">
    <property type="entry name" value="AP2_assoc_SerThr_kinase"/>
</dbReference>
<evidence type="ECO:0000259" key="2">
    <source>
        <dbReference type="PROSITE" id="PS50011"/>
    </source>
</evidence>
<dbReference type="CDD" id="cd14037">
    <property type="entry name" value="STKc_NAK_like"/>
    <property type="match status" value="1"/>
</dbReference>
<dbReference type="EMBL" id="HBUF01296274">
    <property type="protein sequence ID" value="CAG6690183.1"/>
    <property type="molecule type" value="Transcribed_RNA"/>
</dbReference>
<keyword evidence="3" id="KW-0418">Kinase</keyword>
<feature type="compositionally biased region" description="Pro residues" evidence="1">
    <location>
        <begin position="1045"/>
        <end position="1055"/>
    </location>
</feature>
<feature type="region of interest" description="Disordered" evidence="1">
    <location>
        <begin position="760"/>
        <end position="934"/>
    </location>
</feature>
<dbReference type="InterPro" id="IPR000719">
    <property type="entry name" value="Prot_kinase_dom"/>
</dbReference>
<feature type="compositionally biased region" description="Basic and acidic residues" evidence="1">
    <location>
        <begin position="1073"/>
        <end position="1086"/>
    </location>
</feature>